<dbReference type="GO" id="GO:0016787">
    <property type="term" value="F:hydrolase activity"/>
    <property type="evidence" value="ECO:0007669"/>
    <property type="project" value="UniProtKB-KW"/>
</dbReference>
<keyword evidence="10" id="KW-0479">Metal-binding</keyword>
<evidence type="ECO:0000256" key="1">
    <source>
        <dbReference type="ARBA" id="ARBA00001946"/>
    </source>
</evidence>
<dbReference type="GO" id="GO:0046872">
    <property type="term" value="F:metal ion binding"/>
    <property type="evidence" value="ECO:0007669"/>
    <property type="project" value="UniProtKB-KW"/>
</dbReference>
<reference evidence="19" key="1">
    <citation type="journal article" date="2021" name="Genome Biol. Evol.">
        <title>A High-Quality Reference Genome for a Parasitic Bivalve with Doubly Uniparental Inheritance (Bivalvia: Unionida).</title>
        <authorList>
            <person name="Smith C.H."/>
        </authorList>
    </citation>
    <scope>NUCLEOTIDE SEQUENCE</scope>
    <source>
        <strain evidence="19">CHS0354</strain>
    </source>
</reference>
<comment type="subcellular location">
    <subcellularLocation>
        <location evidence="2">Cytoplasm</location>
    </subcellularLocation>
</comment>
<keyword evidence="7" id="KW-0820">tRNA-binding</keyword>
<dbReference type="InterPro" id="IPR004659">
    <property type="entry name" value="RNase_E/G"/>
</dbReference>
<evidence type="ECO:0000313" key="20">
    <source>
        <dbReference type="Proteomes" id="UP001195483"/>
    </source>
</evidence>
<accession>A0AAE0WBS9</accession>
<dbReference type="InterPro" id="IPR003029">
    <property type="entry name" value="S1_domain"/>
</dbReference>
<dbReference type="InterPro" id="IPR048583">
    <property type="entry name" value="RNase_E_G_thioredoxin-like"/>
</dbReference>
<dbReference type="Gene3D" id="2.40.50.140">
    <property type="entry name" value="Nucleic acid-binding proteins"/>
    <property type="match status" value="1"/>
</dbReference>
<comment type="caution">
    <text evidence="19">The sequence shown here is derived from an EMBL/GenBank/DDBJ whole genome shotgun (WGS) entry which is preliminary data.</text>
</comment>
<evidence type="ECO:0000256" key="8">
    <source>
        <dbReference type="ARBA" id="ARBA00022694"/>
    </source>
</evidence>
<comment type="cofactor">
    <cofactor evidence="1">
        <name>Mg(2+)</name>
        <dbReference type="ChEBI" id="CHEBI:18420"/>
    </cofactor>
</comment>
<keyword evidence="20" id="KW-1185">Reference proteome</keyword>
<sequence>MPKKPAYGKSELGNTHVHESVRPKLSDCVFSATAYRPATGLHSLYIFICPMSKSIIINHLIQEIRVAVKIGDLLSEIYYERKKDKSPVGNIYKGKVLKVLPGMEAAFVDIGLPKAAFLYVDDIIVDDLDPTDDPTEESAEEEETDEDEETLPVKKSNKNLKISDLLSEGQEIIVQVVKGQIELKVPASHAASQLPEEILSSCRALTASASQNRFPTAENASKHKPNDVGFIIRTVAQRKQEEEFVLDIQYLKDHWEQIQDNFSSQSAPALLYEELTLTRKIMREMLSNDVDDIIIDNTREYEELKTYLNKYLPRYADKLKLYDRKQSIFDYYDINVQIDRALSRKVPLKSGGYLIIDQAEALTAIDINTGSFTGKDSHEQTIVQTNLEATVELVNQIKLRDLGGIIVIDYIDMESDENRQKVYQLLKSELKRDKAKTKISAISELGLVEMTRKRSQESLNQFLCTACPVCNGSGKIKSPETIVYEILRDVHEYTIIKPNVRHYAVTVHSDIKFQLENEARQELKNMERVFGGSIRLTAGRYFNLEEYEIMEATE</sequence>
<dbReference type="CDD" id="cd04453">
    <property type="entry name" value="S1_RNase_E"/>
    <property type="match status" value="1"/>
</dbReference>
<evidence type="ECO:0000256" key="12">
    <source>
        <dbReference type="ARBA" id="ARBA00022759"/>
    </source>
</evidence>
<dbReference type="GO" id="GO:0008033">
    <property type="term" value="P:tRNA processing"/>
    <property type="evidence" value="ECO:0007669"/>
    <property type="project" value="UniProtKB-KW"/>
</dbReference>
<dbReference type="SUPFAM" id="SSF50249">
    <property type="entry name" value="Nucleic acid-binding proteins"/>
    <property type="match status" value="1"/>
</dbReference>
<evidence type="ECO:0000256" key="15">
    <source>
        <dbReference type="ARBA" id="ARBA00022884"/>
    </source>
</evidence>
<evidence type="ECO:0000256" key="17">
    <source>
        <dbReference type="SAM" id="MobiDB-lite"/>
    </source>
</evidence>
<name>A0AAE0WBS9_9BIVA</name>
<keyword evidence="6" id="KW-0698">rRNA processing</keyword>
<evidence type="ECO:0000256" key="5">
    <source>
        <dbReference type="ARBA" id="ARBA00022490"/>
    </source>
</evidence>
<dbReference type="GO" id="GO:0004540">
    <property type="term" value="F:RNA nuclease activity"/>
    <property type="evidence" value="ECO:0007669"/>
    <property type="project" value="InterPro"/>
</dbReference>
<keyword evidence="14" id="KW-0460">Magnesium</keyword>
<dbReference type="PANTHER" id="PTHR30001">
    <property type="entry name" value="RIBONUCLEASE"/>
    <property type="match status" value="1"/>
</dbReference>
<dbReference type="InterPro" id="IPR012340">
    <property type="entry name" value="NA-bd_OB-fold"/>
</dbReference>
<evidence type="ECO:0000256" key="14">
    <source>
        <dbReference type="ARBA" id="ARBA00022842"/>
    </source>
</evidence>
<evidence type="ECO:0000256" key="7">
    <source>
        <dbReference type="ARBA" id="ARBA00022555"/>
    </source>
</evidence>
<keyword evidence="13" id="KW-0378">Hydrolase</keyword>
<dbReference type="PANTHER" id="PTHR30001:SF0">
    <property type="entry name" value="RIBONUCLEASE G"/>
    <property type="match status" value="1"/>
</dbReference>
<dbReference type="GO" id="GO:0000049">
    <property type="term" value="F:tRNA binding"/>
    <property type="evidence" value="ECO:0007669"/>
    <property type="project" value="UniProtKB-KW"/>
</dbReference>
<evidence type="ECO:0000256" key="4">
    <source>
        <dbReference type="ARBA" id="ARBA00017719"/>
    </source>
</evidence>
<evidence type="ECO:0000256" key="10">
    <source>
        <dbReference type="ARBA" id="ARBA00022723"/>
    </source>
</evidence>
<dbReference type="EMBL" id="JAEAOA010000469">
    <property type="protein sequence ID" value="KAK3608821.1"/>
    <property type="molecule type" value="Genomic_DNA"/>
</dbReference>
<dbReference type="SMART" id="SM00316">
    <property type="entry name" value="S1"/>
    <property type="match status" value="1"/>
</dbReference>
<evidence type="ECO:0000313" key="19">
    <source>
        <dbReference type="EMBL" id="KAK3608821.1"/>
    </source>
</evidence>
<keyword evidence="15" id="KW-0694">RNA-binding</keyword>
<gene>
    <name evidence="19" type="ORF">CHS0354_006862</name>
</gene>
<dbReference type="Pfam" id="PF10150">
    <property type="entry name" value="RNase_E_G"/>
    <property type="match status" value="1"/>
</dbReference>
<keyword evidence="12" id="KW-0255">Endonuclease</keyword>
<keyword evidence="11" id="KW-0699">rRNA-binding</keyword>
<evidence type="ECO:0000256" key="11">
    <source>
        <dbReference type="ARBA" id="ARBA00022730"/>
    </source>
</evidence>
<reference evidence="19" key="3">
    <citation type="submission" date="2023-05" db="EMBL/GenBank/DDBJ databases">
        <authorList>
            <person name="Smith C.H."/>
        </authorList>
    </citation>
    <scope>NUCLEOTIDE SEQUENCE</scope>
    <source>
        <strain evidence="19">CHS0354</strain>
        <tissue evidence="19">Mantle</tissue>
    </source>
</reference>
<keyword evidence="5" id="KW-0963">Cytoplasm</keyword>
<organism evidence="19 20">
    <name type="scientific">Potamilus streckersoni</name>
    <dbReference type="NCBI Taxonomy" id="2493646"/>
    <lineage>
        <taxon>Eukaryota</taxon>
        <taxon>Metazoa</taxon>
        <taxon>Spiralia</taxon>
        <taxon>Lophotrochozoa</taxon>
        <taxon>Mollusca</taxon>
        <taxon>Bivalvia</taxon>
        <taxon>Autobranchia</taxon>
        <taxon>Heteroconchia</taxon>
        <taxon>Palaeoheterodonta</taxon>
        <taxon>Unionida</taxon>
        <taxon>Unionoidea</taxon>
        <taxon>Unionidae</taxon>
        <taxon>Ambleminae</taxon>
        <taxon>Lampsilini</taxon>
        <taxon>Potamilus</taxon>
    </lineage>
</organism>
<evidence type="ECO:0000256" key="6">
    <source>
        <dbReference type="ARBA" id="ARBA00022552"/>
    </source>
</evidence>
<evidence type="ECO:0000256" key="2">
    <source>
        <dbReference type="ARBA" id="ARBA00004496"/>
    </source>
</evidence>
<dbReference type="Gene3D" id="3.40.1260.20">
    <property type="entry name" value="Ribonuclease E, catalytic domain"/>
    <property type="match status" value="1"/>
</dbReference>
<reference evidence="19" key="2">
    <citation type="journal article" date="2021" name="Genome Biol. Evol.">
        <title>Developing a high-quality reference genome for a parasitic bivalve with doubly uniparental inheritance (Bivalvia: Unionida).</title>
        <authorList>
            <person name="Smith C.H."/>
        </authorList>
    </citation>
    <scope>NUCLEOTIDE SEQUENCE</scope>
    <source>
        <strain evidence="19">CHS0354</strain>
        <tissue evidence="19">Mantle</tissue>
    </source>
</reference>
<dbReference type="Proteomes" id="UP001195483">
    <property type="component" value="Unassembled WGS sequence"/>
</dbReference>
<comment type="function">
    <text evidence="16">Involved in intercistronic processing of primary transcripts from chloroplast operons. The endonucleolytic activity of the enzyme depends on the number of phosphates at the 5' end, is inhibited by structured RNA, and preferentially cleaves A/U-rich sequences.</text>
</comment>
<protein>
    <recommendedName>
        <fullName evidence="4">Ribonuclease G</fullName>
    </recommendedName>
</protein>
<evidence type="ECO:0000259" key="18">
    <source>
        <dbReference type="SMART" id="SM00316"/>
    </source>
</evidence>
<proteinExistence type="inferred from homology"/>
<evidence type="ECO:0000256" key="13">
    <source>
        <dbReference type="ARBA" id="ARBA00022801"/>
    </source>
</evidence>
<evidence type="ECO:0000256" key="9">
    <source>
        <dbReference type="ARBA" id="ARBA00022722"/>
    </source>
</evidence>
<dbReference type="GO" id="GO:0005737">
    <property type="term" value="C:cytoplasm"/>
    <property type="evidence" value="ECO:0007669"/>
    <property type="project" value="UniProtKB-SubCell"/>
</dbReference>
<dbReference type="InterPro" id="IPR019307">
    <property type="entry name" value="RNA-bd_AU-1/RNase_E/G"/>
</dbReference>
<dbReference type="NCBIfam" id="TIGR00757">
    <property type="entry name" value="RNaseEG"/>
    <property type="match status" value="1"/>
</dbReference>
<dbReference type="Pfam" id="PF20833">
    <property type="entry name" value="RNase_E_G_Thio"/>
    <property type="match status" value="1"/>
</dbReference>
<feature type="region of interest" description="Disordered" evidence="17">
    <location>
        <begin position="129"/>
        <end position="154"/>
    </location>
</feature>
<comment type="similarity">
    <text evidence="3">Belongs to the RNase E/G family. RNase G subfamily.</text>
</comment>
<feature type="domain" description="S1 motif" evidence="18">
    <location>
        <begin position="87"/>
        <end position="190"/>
    </location>
</feature>
<dbReference type="AlphaFoldDB" id="A0AAE0WBS9"/>
<dbReference type="GO" id="GO:0004519">
    <property type="term" value="F:endonuclease activity"/>
    <property type="evidence" value="ECO:0007669"/>
    <property type="project" value="UniProtKB-KW"/>
</dbReference>
<dbReference type="GO" id="GO:0019843">
    <property type="term" value="F:rRNA binding"/>
    <property type="evidence" value="ECO:0007669"/>
    <property type="project" value="UniProtKB-KW"/>
</dbReference>
<evidence type="ECO:0000256" key="16">
    <source>
        <dbReference type="ARBA" id="ARBA00023436"/>
    </source>
</evidence>
<evidence type="ECO:0000256" key="3">
    <source>
        <dbReference type="ARBA" id="ARBA00005663"/>
    </source>
</evidence>
<keyword evidence="8" id="KW-0819">tRNA processing</keyword>
<keyword evidence="9" id="KW-0540">Nuclease</keyword>
<feature type="compositionally biased region" description="Acidic residues" evidence="17">
    <location>
        <begin position="129"/>
        <end position="150"/>
    </location>
</feature>
<dbReference type="GO" id="GO:0006364">
    <property type="term" value="P:rRNA processing"/>
    <property type="evidence" value="ECO:0007669"/>
    <property type="project" value="UniProtKB-KW"/>
</dbReference>